<name>A0ABT4APN3_9BACT</name>
<reference evidence="1 2" key="1">
    <citation type="submission" date="2022-11" db="EMBL/GenBank/DDBJ databases">
        <title>Minimal conservation of predation-associated metabolite biosynthetic gene clusters underscores biosynthetic potential of Myxococcota including descriptions for ten novel species: Archangium lansinium sp. nov., Myxococcus landrumus sp. nov., Nannocystis bai.</title>
        <authorList>
            <person name="Ahearne A."/>
            <person name="Stevens C."/>
            <person name="Phillips K."/>
        </authorList>
    </citation>
    <scope>NUCLEOTIDE SEQUENCE [LARGE SCALE GENOMIC DNA]</scope>
    <source>
        <strain evidence="1 2">MIWBW</strain>
    </source>
</reference>
<dbReference type="InterPro" id="IPR011754">
    <property type="entry name" value="Mxa_paralog_2268"/>
</dbReference>
<proteinExistence type="predicted"/>
<evidence type="ECO:0000313" key="2">
    <source>
        <dbReference type="Proteomes" id="UP001207654"/>
    </source>
</evidence>
<dbReference type="NCBIfam" id="TIGR02268">
    <property type="entry name" value="Myxococcus xanthus paralogous family TIGR02268"/>
    <property type="match status" value="1"/>
</dbReference>
<dbReference type="RefSeq" id="WP_267542181.1">
    <property type="nucleotide sequence ID" value="NZ_JAPNKA010000001.1"/>
</dbReference>
<gene>
    <name evidence="1" type="ORF">OV287_55385</name>
</gene>
<sequence>MASVAVARGRDPNVWSAYVQGPPIESVRRLHVTPHVVTVLRFQQPCDAEGTKMLGWEGRFEPVACAGKRVLIEPLQVLGPEDRFLLVVRLADGTEVSFTLMGATRKEGEWPDQQVNVFIEPETREALQSQLKEIRQRERLLEEATYRHYKEDTADHALAKLLTTGAINQTSFIERRKRIVKTDDGAEMVVRIFAGKEKAAVLLTVTNRHPSKPWSLAEARLRTTRPGEDPRAPFLFGEARPFALRTDRDEIAPGESGNVAIVVDRSAFKADDGFVKTLALEIYRQDGFLDTYVLLDRRLVRE</sequence>
<dbReference type="Pfam" id="PF09544">
    <property type="entry name" value="DUF2381"/>
    <property type="match status" value="1"/>
</dbReference>
<dbReference type="Proteomes" id="UP001207654">
    <property type="component" value="Unassembled WGS sequence"/>
</dbReference>
<comment type="caution">
    <text evidence="1">The sequence shown here is derived from an EMBL/GenBank/DDBJ whole genome shotgun (WGS) entry which is preliminary data.</text>
</comment>
<dbReference type="EMBL" id="JAPNKA010000001">
    <property type="protein sequence ID" value="MCY1083657.1"/>
    <property type="molecule type" value="Genomic_DNA"/>
</dbReference>
<keyword evidence="2" id="KW-1185">Reference proteome</keyword>
<protein>
    <submittedName>
        <fullName evidence="1">DUF2381 family protein</fullName>
    </submittedName>
</protein>
<evidence type="ECO:0000313" key="1">
    <source>
        <dbReference type="EMBL" id="MCY1083657.1"/>
    </source>
</evidence>
<accession>A0ABT4APN3</accession>
<organism evidence="1 2">
    <name type="scientific">Archangium lansingense</name>
    <dbReference type="NCBI Taxonomy" id="2995310"/>
    <lineage>
        <taxon>Bacteria</taxon>
        <taxon>Pseudomonadati</taxon>
        <taxon>Myxococcota</taxon>
        <taxon>Myxococcia</taxon>
        <taxon>Myxococcales</taxon>
        <taxon>Cystobacterineae</taxon>
        <taxon>Archangiaceae</taxon>
        <taxon>Archangium</taxon>
    </lineage>
</organism>